<feature type="active site" description="Proton acceptor" evidence="6">
    <location>
        <position position="213"/>
    </location>
</feature>
<keyword evidence="10" id="KW-1185">Reference proteome</keyword>
<keyword evidence="3" id="KW-0611">Plant defense</keyword>
<keyword evidence="2 6" id="KW-0378">Hydrolase</keyword>
<dbReference type="Proteomes" id="UP001202328">
    <property type="component" value="Unassembled WGS sequence"/>
</dbReference>
<proteinExistence type="inferred from homology"/>
<evidence type="ECO:0000256" key="5">
    <source>
        <dbReference type="ARBA" id="ARBA00023098"/>
    </source>
</evidence>
<name>A0AAD4SZC5_9MAGN</name>
<comment type="function">
    <text evidence="7">Lipolytic acyl hydrolase (LAH).</text>
</comment>
<dbReference type="GO" id="GO:0006952">
    <property type="term" value="P:defense response"/>
    <property type="evidence" value="ECO:0007669"/>
    <property type="project" value="UniProtKB-KW"/>
</dbReference>
<evidence type="ECO:0000256" key="3">
    <source>
        <dbReference type="ARBA" id="ARBA00022821"/>
    </source>
</evidence>
<reference evidence="9" key="1">
    <citation type="submission" date="2022-04" db="EMBL/GenBank/DDBJ databases">
        <title>A functionally conserved STORR gene fusion in Papaver species that diverged 16.8 million years ago.</title>
        <authorList>
            <person name="Catania T."/>
        </authorList>
    </citation>
    <scope>NUCLEOTIDE SEQUENCE</scope>
    <source>
        <strain evidence="9">S-188037</strain>
    </source>
</reference>
<evidence type="ECO:0000313" key="9">
    <source>
        <dbReference type="EMBL" id="KAI3931972.1"/>
    </source>
</evidence>
<evidence type="ECO:0000256" key="2">
    <source>
        <dbReference type="ARBA" id="ARBA00022801"/>
    </source>
</evidence>
<evidence type="ECO:0000256" key="1">
    <source>
        <dbReference type="ARBA" id="ARBA00010240"/>
    </source>
</evidence>
<dbReference type="InterPro" id="IPR016035">
    <property type="entry name" value="Acyl_Trfase/lysoPLipase"/>
</dbReference>
<evidence type="ECO:0000256" key="6">
    <source>
        <dbReference type="PROSITE-ProRule" id="PRU01161"/>
    </source>
</evidence>
<evidence type="ECO:0000256" key="7">
    <source>
        <dbReference type="RuleBase" id="RU361262"/>
    </source>
</evidence>
<dbReference type="GO" id="GO:0016042">
    <property type="term" value="P:lipid catabolic process"/>
    <property type="evidence" value="ECO:0007669"/>
    <property type="project" value="UniProtKB-UniRule"/>
</dbReference>
<gene>
    <name evidence="9" type="ORF">MKW98_012382</name>
</gene>
<dbReference type="AlphaFoldDB" id="A0AAD4SZC5"/>
<organism evidence="9 10">
    <name type="scientific">Papaver atlanticum</name>
    <dbReference type="NCBI Taxonomy" id="357466"/>
    <lineage>
        <taxon>Eukaryota</taxon>
        <taxon>Viridiplantae</taxon>
        <taxon>Streptophyta</taxon>
        <taxon>Embryophyta</taxon>
        <taxon>Tracheophyta</taxon>
        <taxon>Spermatophyta</taxon>
        <taxon>Magnoliopsida</taxon>
        <taxon>Ranunculales</taxon>
        <taxon>Papaveraceae</taxon>
        <taxon>Papaveroideae</taxon>
        <taxon>Papaver</taxon>
    </lineage>
</organism>
<comment type="caution">
    <text evidence="9">The sequence shown here is derived from an EMBL/GenBank/DDBJ whole genome shotgun (WGS) entry which is preliminary data.</text>
</comment>
<evidence type="ECO:0000256" key="4">
    <source>
        <dbReference type="ARBA" id="ARBA00022963"/>
    </source>
</evidence>
<keyword evidence="5 6" id="KW-0443">Lipid metabolism</keyword>
<dbReference type="GO" id="GO:0004620">
    <property type="term" value="F:phospholipase activity"/>
    <property type="evidence" value="ECO:0007669"/>
    <property type="project" value="TreeGrafter"/>
</dbReference>
<dbReference type="PANTHER" id="PTHR32176">
    <property type="entry name" value="XYLOSE ISOMERASE"/>
    <property type="match status" value="1"/>
</dbReference>
<dbReference type="SUPFAM" id="SSF52151">
    <property type="entry name" value="FabD/lysophospholipase-like"/>
    <property type="match status" value="1"/>
</dbReference>
<dbReference type="PROSITE" id="PS51635">
    <property type="entry name" value="PNPLA"/>
    <property type="match status" value="1"/>
</dbReference>
<dbReference type="Gene3D" id="3.40.1090.10">
    <property type="entry name" value="Cytosolic phospholipase A2 catalytic domain"/>
    <property type="match status" value="1"/>
</dbReference>
<evidence type="ECO:0000259" key="8">
    <source>
        <dbReference type="PROSITE" id="PS51635"/>
    </source>
</evidence>
<feature type="short sequence motif" description="GXGXXG" evidence="6">
    <location>
        <begin position="22"/>
        <end position="27"/>
    </location>
</feature>
<comment type="similarity">
    <text evidence="1 7">Belongs to the patatin family.</text>
</comment>
<dbReference type="InterPro" id="IPR002641">
    <property type="entry name" value="PNPLA_dom"/>
</dbReference>
<dbReference type="EC" id="3.1.1.-" evidence="7"/>
<dbReference type="GO" id="GO:0047372">
    <property type="term" value="F:monoacylglycerol lipase activity"/>
    <property type="evidence" value="ECO:0007669"/>
    <property type="project" value="TreeGrafter"/>
</dbReference>
<dbReference type="CDD" id="cd07214">
    <property type="entry name" value="Pat17_isozyme_like"/>
    <property type="match status" value="1"/>
</dbReference>
<feature type="short sequence motif" description="GXSXG" evidence="6">
    <location>
        <begin position="60"/>
        <end position="64"/>
    </location>
</feature>
<keyword evidence="4 6" id="KW-0442">Lipid degradation</keyword>
<feature type="domain" description="PNPLA" evidence="8">
    <location>
        <begin position="18"/>
        <end position="226"/>
    </location>
</feature>
<sequence>MESEMSPSGALGELVTVLSIDGGGVKGLIPGVVLAFLETELQKLDGKEVRLADYFDVIAGTSTGGLITAMITAPDNNNRPLYAAKDIVPFYLKHSPKIFPHKNSGGLLGSVVNLFGTVAGPKYDGKYLHSLLRQFLGDTKMQQTLSSIVIPTFDIKILQPVIFSTGEAKRDVTKDALLADVCIGTSAAPTYFPAHYFETQDSRGNIRSFNLVDGGVAANNPTLLAMNTVTNDLLMKREDLAPVKTADYKKYLILSLGTGNAKNEQKYSASVVSKWGVLGWLYDGGSVPLIDVFTQASEDMVDIHVSTFFKAFQSQKNYLRIETDDLEGNTSSVDISTEENMRNLIIIGEAQLEKGLSRVNLDTGMSEVVEGAGTNRAALIRFAEVLSNERRARLAKSASQSGN</sequence>
<dbReference type="EMBL" id="JAJJMB010007130">
    <property type="protein sequence ID" value="KAI3931972.1"/>
    <property type="molecule type" value="Genomic_DNA"/>
</dbReference>
<dbReference type="FunFam" id="3.40.1090.10:FF:000005">
    <property type="entry name" value="Patatin"/>
    <property type="match status" value="1"/>
</dbReference>
<dbReference type="Pfam" id="PF01734">
    <property type="entry name" value="Patatin"/>
    <property type="match status" value="1"/>
</dbReference>
<comment type="domain">
    <text evidence="7">The nitrogen atoms of the two glycine residues in the GGXR motif define the oxyanion hole, and stabilize the oxyanion that forms during the nucleophilic attack by the catalytic serine during substrate cleavage.</text>
</comment>
<protein>
    <recommendedName>
        <fullName evidence="7">Patatin</fullName>
        <ecNumber evidence="7">3.1.1.-</ecNumber>
    </recommendedName>
</protein>
<feature type="short sequence motif" description="DGA/G" evidence="6">
    <location>
        <begin position="213"/>
        <end position="215"/>
    </location>
</feature>
<evidence type="ECO:0000313" key="10">
    <source>
        <dbReference type="Proteomes" id="UP001202328"/>
    </source>
</evidence>
<feature type="active site" description="Nucleophile" evidence="6">
    <location>
        <position position="62"/>
    </location>
</feature>
<dbReference type="PANTHER" id="PTHR32176:SF109">
    <property type="entry name" value="PATATIN-LIKE PROTEIN 2"/>
    <property type="match status" value="1"/>
</dbReference>
<accession>A0AAD4SZC5</accession>